<dbReference type="PANTHER" id="PTHR41910:SF1">
    <property type="entry name" value="SUCCINATE DEHYDROGENASE HYDROPHOBIC MEMBRANE ANCHOR SUBUNIT"/>
    <property type="match status" value="1"/>
</dbReference>
<keyword evidence="7 12" id="KW-0479">Metal-binding</keyword>
<comment type="cofactor">
    <cofactor evidence="12">
        <name>heme</name>
        <dbReference type="ChEBI" id="CHEBI:30413"/>
    </cofactor>
    <text evidence="12">The heme is bound between the two transmembrane subunits.</text>
</comment>
<dbReference type="InterPro" id="IPR014314">
    <property type="entry name" value="Succ_DH_cytb556"/>
</dbReference>
<gene>
    <name evidence="14" type="ORF">BOW53_01365</name>
</gene>
<dbReference type="GO" id="GO:0009055">
    <property type="term" value="F:electron transfer activity"/>
    <property type="evidence" value="ECO:0007669"/>
    <property type="project" value="InterPro"/>
</dbReference>
<reference evidence="14 15" key="1">
    <citation type="submission" date="2016-11" db="EMBL/GenBank/DDBJ databases">
        <title>Mixed transmission modes and dynamic genome evolution in an obligate animal-bacterial symbiosis.</title>
        <authorList>
            <person name="Russell S.L."/>
            <person name="Corbett-Detig R.B."/>
            <person name="Cavanaugh C.M."/>
        </authorList>
    </citation>
    <scope>NUCLEOTIDE SEQUENCE [LARGE SCALE GENOMIC DNA]</scope>
    <source>
        <strain evidence="14">Sveles-Q1</strain>
    </source>
</reference>
<evidence type="ECO:0000256" key="1">
    <source>
        <dbReference type="ARBA" id="ARBA00004050"/>
    </source>
</evidence>
<dbReference type="CDD" id="cd03499">
    <property type="entry name" value="SQR_TypeC_SdhC"/>
    <property type="match status" value="1"/>
</dbReference>
<evidence type="ECO:0000313" key="15">
    <source>
        <dbReference type="Proteomes" id="UP000191110"/>
    </source>
</evidence>
<dbReference type="InterPro" id="IPR034804">
    <property type="entry name" value="SQR/QFR_C/D"/>
</dbReference>
<comment type="subunit">
    <text evidence="11">Part of an enzyme complex containing four subunits: a flavoprotein, an iron-sulfur protein, plus two membrane-anchoring proteins, SdhC and SdhD. The complex can form homotrimers.</text>
</comment>
<protein>
    <recommendedName>
        <fullName evidence="4">Succinate dehydrogenase cytochrome b556 subunit</fullName>
    </recommendedName>
</protein>
<keyword evidence="6 13" id="KW-0812">Transmembrane</keyword>
<evidence type="ECO:0000256" key="9">
    <source>
        <dbReference type="ARBA" id="ARBA00023004"/>
    </source>
</evidence>
<evidence type="ECO:0000256" key="4">
    <source>
        <dbReference type="ARBA" id="ARBA00020076"/>
    </source>
</evidence>
<comment type="subcellular location">
    <subcellularLocation>
        <location evidence="2">Membrane</location>
    </subcellularLocation>
</comment>
<dbReference type="Proteomes" id="UP000191110">
    <property type="component" value="Unassembled WGS sequence"/>
</dbReference>
<evidence type="ECO:0000256" key="10">
    <source>
        <dbReference type="ARBA" id="ARBA00023136"/>
    </source>
</evidence>
<dbReference type="Gene3D" id="1.20.1300.10">
    <property type="entry name" value="Fumarate reductase/succinate dehydrogenase, transmembrane subunit"/>
    <property type="match status" value="1"/>
</dbReference>
<keyword evidence="9 12" id="KW-0408">Iron</keyword>
<dbReference type="NCBIfam" id="TIGR02970">
    <property type="entry name" value="succ_dehyd_cytB"/>
    <property type="match status" value="1"/>
</dbReference>
<feature type="binding site" description="axial binding residue" evidence="12">
    <location>
        <position position="79"/>
    </location>
    <ligand>
        <name>heme</name>
        <dbReference type="ChEBI" id="CHEBI:30413"/>
        <note>ligand shared with second transmembrane subunit</note>
    </ligand>
    <ligandPart>
        <name>Fe</name>
        <dbReference type="ChEBI" id="CHEBI:18248"/>
    </ligandPart>
</feature>
<dbReference type="PANTHER" id="PTHR41910">
    <property type="entry name" value="SUCCINATE DEHYDROGENASE 2 MEMBRANE SUBUNIT SDHC"/>
    <property type="match status" value="1"/>
</dbReference>
<dbReference type="OrthoDB" id="9799441at2"/>
<comment type="function">
    <text evidence="1">Membrane-anchoring subunit of succinate dehydrogenase (SDH).</text>
</comment>
<dbReference type="AlphaFoldDB" id="A0A1T2LA89"/>
<feature type="transmembrane region" description="Helical" evidence="13">
    <location>
        <begin position="59"/>
        <end position="82"/>
    </location>
</feature>
<comment type="similarity">
    <text evidence="3">Belongs to the cytochrome b560 family.</text>
</comment>
<keyword evidence="15" id="KW-1185">Reference proteome</keyword>
<evidence type="ECO:0000256" key="6">
    <source>
        <dbReference type="ARBA" id="ARBA00022692"/>
    </source>
</evidence>
<feature type="transmembrane region" description="Helical" evidence="13">
    <location>
        <begin position="30"/>
        <end position="47"/>
    </location>
</feature>
<evidence type="ECO:0000313" key="14">
    <source>
        <dbReference type="EMBL" id="OOZ42015.1"/>
    </source>
</evidence>
<evidence type="ECO:0000256" key="3">
    <source>
        <dbReference type="ARBA" id="ARBA00007244"/>
    </source>
</evidence>
<dbReference type="GO" id="GO:0006099">
    <property type="term" value="P:tricarboxylic acid cycle"/>
    <property type="evidence" value="ECO:0007669"/>
    <property type="project" value="InterPro"/>
</dbReference>
<dbReference type="RefSeq" id="WP_078482289.1">
    <property type="nucleotide sequence ID" value="NZ_MPRL01000003.1"/>
</dbReference>
<sequence length="123" mass="13703">MQRRPVYLNLFKITLPATAWVSVLHRASGVLMFLAIPASIYLLGLSLRDSSGYNQVLSILSHPISLLVMLSMLWALIHHLLAGIRFLLIDIDIGIEKESSRRSAWWVVIAALILTLMIAGVLI</sequence>
<evidence type="ECO:0000256" key="5">
    <source>
        <dbReference type="ARBA" id="ARBA00022617"/>
    </source>
</evidence>
<dbReference type="SUPFAM" id="SSF81343">
    <property type="entry name" value="Fumarate reductase respiratory complex transmembrane subunits"/>
    <property type="match status" value="1"/>
</dbReference>
<comment type="caution">
    <text evidence="14">The sequence shown here is derived from an EMBL/GenBank/DDBJ whole genome shotgun (WGS) entry which is preliminary data.</text>
</comment>
<evidence type="ECO:0000256" key="2">
    <source>
        <dbReference type="ARBA" id="ARBA00004370"/>
    </source>
</evidence>
<evidence type="ECO:0000256" key="12">
    <source>
        <dbReference type="PIRSR" id="PIRSR000178-1"/>
    </source>
</evidence>
<evidence type="ECO:0000256" key="7">
    <source>
        <dbReference type="ARBA" id="ARBA00022723"/>
    </source>
</evidence>
<dbReference type="GO" id="GO:0046872">
    <property type="term" value="F:metal ion binding"/>
    <property type="evidence" value="ECO:0007669"/>
    <property type="project" value="UniProtKB-KW"/>
</dbReference>
<organism evidence="14 15">
    <name type="scientific">Solemya pervernicosa gill symbiont</name>
    <dbReference type="NCBI Taxonomy" id="642797"/>
    <lineage>
        <taxon>Bacteria</taxon>
        <taxon>Pseudomonadati</taxon>
        <taxon>Pseudomonadota</taxon>
        <taxon>Gammaproteobacteria</taxon>
        <taxon>sulfur-oxidizing symbionts</taxon>
    </lineage>
</organism>
<keyword evidence="8 13" id="KW-1133">Transmembrane helix</keyword>
<evidence type="ECO:0000256" key="8">
    <source>
        <dbReference type="ARBA" id="ARBA00022989"/>
    </source>
</evidence>
<dbReference type="Pfam" id="PF01127">
    <property type="entry name" value="Sdh_cyt"/>
    <property type="match status" value="1"/>
</dbReference>
<evidence type="ECO:0000256" key="13">
    <source>
        <dbReference type="SAM" id="Phobius"/>
    </source>
</evidence>
<proteinExistence type="inferred from homology"/>
<dbReference type="InterPro" id="IPR039023">
    <property type="entry name" value="SdhC_prok"/>
</dbReference>
<dbReference type="InterPro" id="IPR000701">
    <property type="entry name" value="SuccDH_FuR_B_TM-su"/>
</dbReference>
<accession>A0A1T2LA89</accession>
<name>A0A1T2LA89_9GAMM</name>
<dbReference type="PIRSF" id="PIRSF000178">
    <property type="entry name" value="SDH_cyt_b560"/>
    <property type="match status" value="1"/>
</dbReference>
<dbReference type="EMBL" id="MPRL01000003">
    <property type="protein sequence ID" value="OOZ42015.1"/>
    <property type="molecule type" value="Genomic_DNA"/>
</dbReference>
<dbReference type="GO" id="GO:0016020">
    <property type="term" value="C:membrane"/>
    <property type="evidence" value="ECO:0007669"/>
    <property type="project" value="UniProtKB-SubCell"/>
</dbReference>
<feature type="transmembrane region" description="Helical" evidence="13">
    <location>
        <begin position="103"/>
        <end position="122"/>
    </location>
</feature>
<keyword evidence="5 12" id="KW-0349">Heme</keyword>
<evidence type="ECO:0000256" key="11">
    <source>
        <dbReference type="ARBA" id="ARBA00025912"/>
    </source>
</evidence>
<keyword evidence="10 13" id="KW-0472">Membrane</keyword>